<dbReference type="PANTHER" id="PTHR31118:SF12">
    <property type="entry name" value="CYCLASE-LIKE PROTEIN 2"/>
    <property type="match status" value="1"/>
</dbReference>
<comment type="caution">
    <text evidence="1">The sequence shown here is derived from an EMBL/GenBank/DDBJ whole genome shotgun (WGS) entry which is preliminary data.</text>
</comment>
<protein>
    <recommendedName>
        <fullName evidence="2">Cyclase family protein</fullName>
    </recommendedName>
</protein>
<evidence type="ECO:0000313" key="1">
    <source>
        <dbReference type="EMBL" id="GAI16185.1"/>
    </source>
</evidence>
<dbReference type="PANTHER" id="PTHR31118">
    <property type="entry name" value="CYCLASE-LIKE PROTEIN 2"/>
    <property type="match status" value="1"/>
</dbReference>
<dbReference type="InterPro" id="IPR037175">
    <property type="entry name" value="KFase_sf"/>
</dbReference>
<dbReference type="InterPro" id="IPR007325">
    <property type="entry name" value="KFase/CYL"/>
</dbReference>
<dbReference type="AlphaFoldDB" id="X1MNC2"/>
<evidence type="ECO:0008006" key="2">
    <source>
        <dbReference type="Google" id="ProtNLM"/>
    </source>
</evidence>
<dbReference type="GO" id="GO:0019441">
    <property type="term" value="P:L-tryptophan catabolic process to kynurenine"/>
    <property type="evidence" value="ECO:0007669"/>
    <property type="project" value="InterPro"/>
</dbReference>
<accession>X1MNC2</accession>
<sequence length="245" mass="27680">MMKIIDLSVPLENYSFDPWPPRIFYLKHRSGAKYVGKRVGRGVDEFPGKIGFAWEEVKLTTHTGTHLVAPWHFAPTTEGRPAKTIDEIPLDWCYGDGVVLDLTRKKTGQLITVSDLKDVLSKIDYEIKAKDIVLIRTDADKHFNKPDYGSVHSGVSREAIKWMIERGVKIIGMDGYGLDRKLTPEEDLKDLFQAHFVGREKEYCQIEQLANLDKIPKPFGFKVAVFPIKIEGASAGWVRAVALVP</sequence>
<gene>
    <name evidence="1" type="ORF">S06H3_16342</name>
</gene>
<dbReference type="GO" id="GO:0004061">
    <property type="term" value="F:arylformamidase activity"/>
    <property type="evidence" value="ECO:0007669"/>
    <property type="project" value="InterPro"/>
</dbReference>
<reference evidence="1" key="1">
    <citation type="journal article" date="2014" name="Front. Microbiol.">
        <title>High frequency of phylogenetically diverse reductive dehalogenase-homologous genes in deep subseafloor sedimentary metagenomes.</title>
        <authorList>
            <person name="Kawai M."/>
            <person name="Futagami T."/>
            <person name="Toyoda A."/>
            <person name="Takaki Y."/>
            <person name="Nishi S."/>
            <person name="Hori S."/>
            <person name="Arai W."/>
            <person name="Tsubouchi T."/>
            <person name="Morono Y."/>
            <person name="Uchiyama I."/>
            <person name="Ito T."/>
            <person name="Fujiyama A."/>
            <person name="Inagaki F."/>
            <person name="Takami H."/>
        </authorList>
    </citation>
    <scope>NUCLEOTIDE SEQUENCE</scope>
    <source>
        <strain evidence="1">Expedition CK06-06</strain>
    </source>
</reference>
<proteinExistence type="predicted"/>
<dbReference type="SUPFAM" id="SSF102198">
    <property type="entry name" value="Putative cyclase"/>
    <property type="match status" value="1"/>
</dbReference>
<dbReference type="EMBL" id="BARV01008080">
    <property type="protein sequence ID" value="GAI16185.1"/>
    <property type="molecule type" value="Genomic_DNA"/>
</dbReference>
<dbReference type="Pfam" id="PF04199">
    <property type="entry name" value="Cyclase"/>
    <property type="match status" value="1"/>
</dbReference>
<organism evidence="1">
    <name type="scientific">marine sediment metagenome</name>
    <dbReference type="NCBI Taxonomy" id="412755"/>
    <lineage>
        <taxon>unclassified sequences</taxon>
        <taxon>metagenomes</taxon>
        <taxon>ecological metagenomes</taxon>
    </lineage>
</organism>
<name>X1MNC2_9ZZZZ</name>
<dbReference type="Gene3D" id="3.50.30.50">
    <property type="entry name" value="Putative cyclase"/>
    <property type="match status" value="1"/>
</dbReference>